<comment type="subcellular location">
    <subcellularLocation>
        <location evidence="2">Cytoplasm</location>
    </subcellularLocation>
</comment>
<evidence type="ECO:0000256" key="23">
    <source>
        <dbReference type="ARBA" id="ARBA00049280"/>
    </source>
</evidence>
<dbReference type="RefSeq" id="XP_013439954.1">
    <property type="nucleotide sequence ID" value="XM_013584500.1"/>
</dbReference>
<accession>U6MEE6</accession>
<evidence type="ECO:0000256" key="14">
    <source>
        <dbReference type="ARBA" id="ARBA00022840"/>
    </source>
</evidence>
<keyword evidence="15" id="KW-0460">Magnesium</keyword>
<evidence type="ECO:0000256" key="15">
    <source>
        <dbReference type="ARBA" id="ARBA00022842"/>
    </source>
</evidence>
<dbReference type="GO" id="GO:0051301">
    <property type="term" value="P:cell division"/>
    <property type="evidence" value="ECO:0007669"/>
    <property type="project" value="UniProtKB-KW"/>
</dbReference>
<dbReference type="FunFam" id="3.30.200.20:FF:000027">
    <property type="entry name" value="Putative Cyclin-dependent kinase 1"/>
    <property type="match status" value="1"/>
</dbReference>
<feature type="binding site" evidence="24">
    <location>
        <position position="32"/>
    </location>
    <ligand>
        <name>ATP</name>
        <dbReference type="ChEBI" id="CHEBI:30616"/>
    </ligand>
</feature>
<dbReference type="SUPFAM" id="SSF56112">
    <property type="entry name" value="Protein kinase-like (PK-like)"/>
    <property type="match status" value="1"/>
</dbReference>
<evidence type="ECO:0000256" key="16">
    <source>
        <dbReference type="ARBA" id="ARBA00023306"/>
    </source>
</evidence>
<dbReference type="PROSITE" id="PS00108">
    <property type="entry name" value="PROTEIN_KINASE_ST"/>
    <property type="match status" value="1"/>
</dbReference>
<dbReference type="GeneID" id="25472117"/>
<keyword evidence="13 27" id="KW-0418">Kinase</keyword>
<keyword evidence="6 25" id="KW-0723">Serine/threonine-protein kinase</keyword>
<dbReference type="PANTHER" id="PTHR24056:SF46">
    <property type="entry name" value="CYCLIN-DEPENDENT KINASE 5"/>
    <property type="match status" value="1"/>
</dbReference>
<reference evidence="27" key="2">
    <citation type="submission" date="2013-10" db="EMBL/GenBank/DDBJ databases">
        <authorList>
            <person name="Aslett M."/>
        </authorList>
    </citation>
    <scope>NUCLEOTIDE SEQUENCE [LARGE SCALE GENOMIC DNA]</scope>
    <source>
        <strain evidence="27">Houghton</strain>
    </source>
</reference>
<evidence type="ECO:0000256" key="7">
    <source>
        <dbReference type="ARBA" id="ARBA00022553"/>
    </source>
</evidence>
<comment type="catalytic activity">
    <reaction evidence="21">
        <text>L-threonyl-[protein] + ATP = O-phospho-L-threonyl-[protein] + ADP + H(+)</text>
        <dbReference type="Rhea" id="RHEA:46608"/>
        <dbReference type="Rhea" id="RHEA-COMP:11060"/>
        <dbReference type="Rhea" id="RHEA-COMP:11605"/>
        <dbReference type="ChEBI" id="CHEBI:15378"/>
        <dbReference type="ChEBI" id="CHEBI:30013"/>
        <dbReference type="ChEBI" id="CHEBI:30616"/>
        <dbReference type="ChEBI" id="CHEBI:61977"/>
        <dbReference type="ChEBI" id="CHEBI:456216"/>
        <dbReference type="EC" id="2.7.11.22"/>
    </reaction>
</comment>
<dbReference type="OrthoDB" id="1732493at2759"/>
<dbReference type="Pfam" id="PF00069">
    <property type="entry name" value="Pkinase"/>
    <property type="match status" value="1"/>
</dbReference>
<proteinExistence type="inferred from homology"/>
<evidence type="ECO:0000256" key="18">
    <source>
        <dbReference type="ARBA" id="ARBA00039612"/>
    </source>
</evidence>
<evidence type="ECO:0000256" key="21">
    <source>
        <dbReference type="ARBA" id="ARBA00047811"/>
    </source>
</evidence>
<dbReference type="Gene3D" id="3.30.200.20">
    <property type="entry name" value="Phosphorylase Kinase, domain 1"/>
    <property type="match status" value="1"/>
</dbReference>
<comment type="catalytic activity">
    <reaction evidence="23">
        <text>[DNA-directed RNA polymerase] + ATP = phospho-[DNA-directed RNA polymerase] + ADP + H(+)</text>
        <dbReference type="Rhea" id="RHEA:10216"/>
        <dbReference type="Rhea" id="RHEA-COMP:11321"/>
        <dbReference type="Rhea" id="RHEA-COMP:11322"/>
        <dbReference type="ChEBI" id="CHEBI:15378"/>
        <dbReference type="ChEBI" id="CHEBI:30616"/>
        <dbReference type="ChEBI" id="CHEBI:43176"/>
        <dbReference type="ChEBI" id="CHEBI:68546"/>
        <dbReference type="ChEBI" id="CHEBI:456216"/>
        <dbReference type="EC" id="2.7.11.23"/>
    </reaction>
</comment>
<feature type="domain" description="Protein kinase" evidence="26">
    <location>
        <begin position="4"/>
        <end position="258"/>
    </location>
</feature>
<evidence type="ECO:0000256" key="25">
    <source>
        <dbReference type="RuleBase" id="RU000304"/>
    </source>
</evidence>
<dbReference type="InterPro" id="IPR000719">
    <property type="entry name" value="Prot_kinase_dom"/>
</dbReference>
<keyword evidence="9" id="KW-0808">Transferase</keyword>
<evidence type="ECO:0000256" key="6">
    <source>
        <dbReference type="ARBA" id="ARBA00022527"/>
    </source>
</evidence>
<keyword evidence="16" id="KW-0131">Cell cycle</keyword>
<evidence type="ECO:0000256" key="11">
    <source>
        <dbReference type="ARBA" id="ARBA00022741"/>
    </source>
</evidence>
<protein>
    <recommendedName>
        <fullName evidence="18">Cyclin-dependent kinase 2 homolog</fullName>
        <ecNumber evidence="5">2.7.11.22</ecNumber>
        <ecNumber evidence="4">2.7.11.23</ecNumber>
    </recommendedName>
    <alternativeName>
        <fullName evidence="19">Cell division control protein 2 homolog</fullName>
    </alternativeName>
    <alternativeName>
        <fullName evidence="20">cdc2-related kinase 2</fullName>
    </alternativeName>
</protein>
<evidence type="ECO:0000256" key="22">
    <source>
        <dbReference type="ARBA" id="ARBA00048367"/>
    </source>
</evidence>
<dbReference type="GO" id="GO:0005737">
    <property type="term" value="C:cytoplasm"/>
    <property type="evidence" value="ECO:0007669"/>
    <property type="project" value="UniProtKB-SubCell"/>
</dbReference>
<keyword evidence="14 24" id="KW-0067">ATP-binding</keyword>
<keyword evidence="11 24" id="KW-0547">Nucleotide-binding</keyword>
<evidence type="ECO:0000256" key="17">
    <source>
        <dbReference type="ARBA" id="ARBA00038543"/>
    </source>
</evidence>
<dbReference type="SMART" id="SM00220">
    <property type="entry name" value="S_TKc"/>
    <property type="match status" value="1"/>
</dbReference>
<evidence type="ECO:0000256" key="4">
    <source>
        <dbReference type="ARBA" id="ARBA00012409"/>
    </source>
</evidence>
<comment type="cofactor">
    <cofactor evidence="1">
        <name>Mg(2+)</name>
        <dbReference type="ChEBI" id="CHEBI:18420"/>
    </cofactor>
</comment>
<dbReference type="EMBL" id="HG722507">
    <property type="protein sequence ID" value="CDJ62592.1"/>
    <property type="molecule type" value="Genomic_DNA"/>
</dbReference>
<dbReference type="Gene3D" id="1.10.510.10">
    <property type="entry name" value="Transferase(Phosphotransferase) domain 1"/>
    <property type="match status" value="1"/>
</dbReference>
<evidence type="ECO:0000256" key="20">
    <source>
        <dbReference type="ARBA" id="ARBA00042858"/>
    </source>
</evidence>
<dbReference type="PROSITE" id="PS50011">
    <property type="entry name" value="PROTEIN_KINASE_DOM"/>
    <property type="match status" value="1"/>
</dbReference>
<comment type="similarity">
    <text evidence="3">Belongs to the protein kinase superfamily. CMGC Ser/Thr protein kinase family. CDC2/CDKX subfamily.</text>
</comment>
<dbReference type="GO" id="GO:0005524">
    <property type="term" value="F:ATP binding"/>
    <property type="evidence" value="ECO:0007669"/>
    <property type="project" value="UniProtKB-UniRule"/>
</dbReference>
<dbReference type="InterPro" id="IPR050108">
    <property type="entry name" value="CDK"/>
</dbReference>
<dbReference type="GO" id="GO:0008353">
    <property type="term" value="F:RNA polymerase II CTD heptapeptide repeat kinase activity"/>
    <property type="evidence" value="ECO:0007669"/>
    <property type="project" value="UniProtKB-EC"/>
</dbReference>
<evidence type="ECO:0000256" key="10">
    <source>
        <dbReference type="ARBA" id="ARBA00022723"/>
    </source>
</evidence>
<name>U6MEE6_9EIME</name>
<evidence type="ECO:0000256" key="12">
    <source>
        <dbReference type="ARBA" id="ARBA00022776"/>
    </source>
</evidence>
<keyword evidence="28" id="KW-1185">Reference proteome</keyword>
<dbReference type="EC" id="2.7.11.22" evidence="5"/>
<keyword evidence="8" id="KW-0132">Cell division</keyword>
<gene>
    <name evidence="27" type="ORF">ENH_00019440</name>
</gene>
<dbReference type="InterPro" id="IPR008271">
    <property type="entry name" value="Ser/Thr_kinase_AS"/>
</dbReference>
<dbReference type="VEuPathDB" id="ToxoDB:ENH_00019440"/>
<evidence type="ECO:0000256" key="13">
    <source>
        <dbReference type="ARBA" id="ARBA00022777"/>
    </source>
</evidence>
<comment type="catalytic activity">
    <reaction evidence="22">
        <text>L-seryl-[protein] + ATP = O-phospho-L-seryl-[protein] + ADP + H(+)</text>
        <dbReference type="Rhea" id="RHEA:17989"/>
        <dbReference type="Rhea" id="RHEA-COMP:9863"/>
        <dbReference type="Rhea" id="RHEA-COMP:11604"/>
        <dbReference type="ChEBI" id="CHEBI:15378"/>
        <dbReference type="ChEBI" id="CHEBI:29999"/>
        <dbReference type="ChEBI" id="CHEBI:30616"/>
        <dbReference type="ChEBI" id="CHEBI:83421"/>
        <dbReference type="ChEBI" id="CHEBI:456216"/>
        <dbReference type="EC" id="2.7.11.22"/>
    </reaction>
</comment>
<comment type="subunit">
    <text evidence="17">May form a complex composed of at least the catalytic subunit CRK2 and a cyclin.</text>
</comment>
<evidence type="ECO:0000256" key="3">
    <source>
        <dbReference type="ARBA" id="ARBA00006485"/>
    </source>
</evidence>
<dbReference type="EC" id="2.7.11.23" evidence="4"/>
<evidence type="ECO:0000256" key="24">
    <source>
        <dbReference type="PROSITE-ProRule" id="PRU10141"/>
    </source>
</evidence>
<evidence type="ECO:0000256" key="2">
    <source>
        <dbReference type="ARBA" id="ARBA00004496"/>
    </source>
</evidence>
<dbReference type="AlphaFoldDB" id="U6MEE6"/>
<keyword evidence="12" id="KW-0498">Mitosis</keyword>
<evidence type="ECO:0000259" key="26">
    <source>
        <dbReference type="PROSITE" id="PS50011"/>
    </source>
</evidence>
<dbReference type="PROSITE" id="PS00107">
    <property type="entry name" value="PROTEIN_KINASE_ATP"/>
    <property type="match status" value="1"/>
</dbReference>
<dbReference type="PANTHER" id="PTHR24056">
    <property type="entry name" value="CELL DIVISION PROTEIN KINASE"/>
    <property type="match status" value="1"/>
</dbReference>
<keyword evidence="7" id="KW-0597">Phosphoprotein</keyword>
<dbReference type="InterPro" id="IPR017441">
    <property type="entry name" value="Protein_kinase_ATP_BS"/>
</dbReference>
<evidence type="ECO:0000256" key="1">
    <source>
        <dbReference type="ARBA" id="ARBA00001946"/>
    </source>
</evidence>
<evidence type="ECO:0000256" key="5">
    <source>
        <dbReference type="ARBA" id="ARBA00012425"/>
    </source>
</evidence>
<dbReference type="GO" id="GO:0004693">
    <property type="term" value="F:cyclin-dependent protein serine/threonine kinase activity"/>
    <property type="evidence" value="ECO:0007669"/>
    <property type="project" value="UniProtKB-EC"/>
</dbReference>
<evidence type="ECO:0000313" key="27">
    <source>
        <dbReference type="EMBL" id="CDJ62592.1"/>
    </source>
</evidence>
<dbReference type="GO" id="GO:0005634">
    <property type="term" value="C:nucleus"/>
    <property type="evidence" value="ECO:0007669"/>
    <property type="project" value="TreeGrafter"/>
</dbReference>
<evidence type="ECO:0000256" key="19">
    <source>
        <dbReference type="ARBA" id="ARBA00041902"/>
    </source>
</evidence>
<evidence type="ECO:0000256" key="9">
    <source>
        <dbReference type="ARBA" id="ARBA00022679"/>
    </source>
</evidence>
<sequence length="269" mass="30612">MERYKKLDKIGEGTYGVVYKAQDTNGNLCALKKIRLEAEDEGIPSTAIREISLLKELHHPNIVRLMDVVHTDKRLTLVFEYLDQDLKEVLDDCRPSGLEPQVVKSFLYQLLKGIAYCHQHRVLHRDLKPQNLLISRDGTLKLADFGLARAFGIPVRAYTHEVVTLWYRAPDVLMGSNTYSTPVDIWSIGCIFAGTPSPTEGLAGLPQWRNNFKYYPPMKWKYIVPGLSEAGLDLLSQMLTFEASRRISAKTAMQHSYFDDIDPALRETN</sequence>
<organism evidence="27 28">
    <name type="scientific">Eimeria necatrix</name>
    <dbReference type="NCBI Taxonomy" id="51315"/>
    <lineage>
        <taxon>Eukaryota</taxon>
        <taxon>Sar</taxon>
        <taxon>Alveolata</taxon>
        <taxon>Apicomplexa</taxon>
        <taxon>Conoidasida</taxon>
        <taxon>Coccidia</taxon>
        <taxon>Eucoccidiorida</taxon>
        <taxon>Eimeriorina</taxon>
        <taxon>Eimeriidae</taxon>
        <taxon>Eimeria</taxon>
    </lineage>
</organism>
<keyword evidence="10" id="KW-0479">Metal-binding</keyword>
<dbReference type="GO" id="GO:0046872">
    <property type="term" value="F:metal ion binding"/>
    <property type="evidence" value="ECO:0007669"/>
    <property type="project" value="UniProtKB-KW"/>
</dbReference>
<dbReference type="Proteomes" id="UP000030754">
    <property type="component" value="Unassembled WGS sequence"/>
</dbReference>
<evidence type="ECO:0000313" key="28">
    <source>
        <dbReference type="Proteomes" id="UP000030754"/>
    </source>
</evidence>
<dbReference type="FunFam" id="1.10.510.10:FF:000328">
    <property type="entry name" value="Cyclin-dependent kinase 20 isoform 2"/>
    <property type="match status" value="1"/>
</dbReference>
<reference evidence="27" key="1">
    <citation type="submission" date="2013-10" db="EMBL/GenBank/DDBJ databases">
        <title>Genomic analysis of the causative agents of coccidiosis in chickens.</title>
        <authorList>
            <person name="Reid A.J."/>
            <person name="Blake D."/>
            <person name="Billington K."/>
            <person name="Browne H."/>
            <person name="Dunn M."/>
            <person name="Hung S."/>
            <person name="Kawahara F."/>
            <person name="Miranda-Saavedra D."/>
            <person name="Mourier T."/>
            <person name="Nagra H."/>
            <person name="Otto T.D."/>
            <person name="Rawlings N."/>
            <person name="Sanchez A."/>
            <person name="Sanders M."/>
            <person name="Subramaniam C."/>
            <person name="Tay Y."/>
            <person name="Dear P."/>
            <person name="Doerig C."/>
            <person name="Gruber A."/>
            <person name="Parkinson J."/>
            <person name="Shirley M."/>
            <person name="Wan K.L."/>
            <person name="Berriman M."/>
            <person name="Tomley F."/>
            <person name="Pain A."/>
        </authorList>
    </citation>
    <scope>NUCLEOTIDE SEQUENCE [LARGE SCALE GENOMIC DNA]</scope>
    <source>
        <strain evidence="27">Houghton</strain>
    </source>
</reference>
<evidence type="ECO:0000256" key="8">
    <source>
        <dbReference type="ARBA" id="ARBA00022618"/>
    </source>
</evidence>
<dbReference type="InterPro" id="IPR011009">
    <property type="entry name" value="Kinase-like_dom_sf"/>
</dbReference>